<comment type="caution">
    <text evidence="2">The sequence shown here is derived from an EMBL/GenBank/DDBJ whole genome shotgun (WGS) entry which is preliminary data.</text>
</comment>
<gene>
    <name evidence="2" type="ORF">FCK90_13080</name>
</gene>
<sequence>MKFDFRRLTPALVTSLALLFLALLCASVGWVVFGWIVGLLGLGLNIMAVAVTQIDDPMVYQRPGVAKSGRSKVAASRSAVDSDETETSDDGSDTSAAKPSTKDSDAGGGPKITKRF</sequence>
<name>A0A5J5KUW0_9MICC</name>
<dbReference type="Proteomes" id="UP000325957">
    <property type="component" value="Unassembled WGS sequence"/>
</dbReference>
<protein>
    <submittedName>
        <fullName evidence="2">Uncharacterized protein</fullName>
    </submittedName>
</protein>
<evidence type="ECO:0000313" key="2">
    <source>
        <dbReference type="EMBL" id="KAA9393312.1"/>
    </source>
</evidence>
<dbReference type="RefSeq" id="WP_158034749.1">
    <property type="nucleotide sequence ID" value="NZ_ML708626.1"/>
</dbReference>
<dbReference type="AlphaFoldDB" id="A0A5J5KUW0"/>
<feature type="region of interest" description="Disordered" evidence="1">
    <location>
        <begin position="67"/>
        <end position="116"/>
    </location>
</feature>
<dbReference type="EMBL" id="SZWF01000022">
    <property type="protein sequence ID" value="KAA9393312.1"/>
    <property type="molecule type" value="Genomic_DNA"/>
</dbReference>
<feature type="compositionally biased region" description="Acidic residues" evidence="1">
    <location>
        <begin position="81"/>
        <end position="92"/>
    </location>
</feature>
<evidence type="ECO:0000313" key="3">
    <source>
        <dbReference type="Proteomes" id="UP000325957"/>
    </source>
</evidence>
<keyword evidence="3" id="KW-1185">Reference proteome</keyword>
<evidence type="ECO:0000256" key="1">
    <source>
        <dbReference type="SAM" id="MobiDB-lite"/>
    </source>
</evidence>
<reference evidence="2 3" key="1">
    <citation type="submission" date="2019-05" db="EMBL/GenBank/DDBJ databases">
        <title>Kocuria coralli sp. nov., a novel actinobacterium isolated from coral reef seawater.</title>
        <authorList>
            <person name="Li J."/>
        </authorList>
    </citation>
    <scope>NUCLEOTIDE SEQUENCE [LARGE SCALE GENOMIC DNA]</scope>
    <source>
        <strain evidence="2 3">SCSIO 13007</strain>
    </source>
</reference>
<accession>A0A5J5KUW0</accession>
<organism evidence="2 3">
    <name type="scientific">Kocuria coralli</name>
    <dbReference type="NCBI Taxonomy" id="1461025"/>
    <lineage>
        <taxon>Bacteria</taxon>
        <taxon>Bacillati</taxon>
        <taxon>Actinomycetota</taxon>
        <taxon>Actinomycetes</taxon>
        <taxon>Micrococcales</taxon>
        <taxon>Micrococcaceae</taxon>
        <taxon>Kocuria</taxon>
    </lineage>
</organism>
<proteinExistence type="predicted"/>
<dbReference type="OrthoDB" id="9991143at2"/>